<dbReference type="InterPro" id="IPR024508">
    <property type="entry name" value="DUF3226"/>
</dbReference>
<dbReference type="EMBL" id="FNQE01000012">
    <property type="protein sequence ID" value="SDY94203.1"/>
    <property type="molecule type" value="Genomic_DNA"/>
</dbReference>
<dbReference type="SUPFAM" id="SSF160945">
    <property type="entry name" value="PH0156-like"/>
    <property type="match status" value="1"/>
</dbReference>
<proteinExistence type="predicted"/>
<protein>
    <submittedName>
        <fullName evidence="1">Uncharacterized protein</fullName>
    </submittedName>
</protein>
<evidence type="ECO:0000313" key="2">
    <source>
        <dbReference type="Proteomes" id="UP000198625"/>
    </source>
</evidence>
<dbReference type="STRING" id="415015.SAMN05660462_01302"/>
<sequence>MMKSILLCEGKSDAILISYYLNKTKGWEFSNKKDKRKITIPVRNQENEEVKWYSLNDDLLVIWGVGGKDNLRYSINEVLKNIRFEKRERAFDKIVILRDRDNTEDIDSILQELSECLDVVRLENNNWNEVEYINEFNDLINVKILPIIIPFNKHGALETFLLEAITEMGEEESLIVNKSKEFISNFRLAKYLFNERLKLKGELAVTLGTMFPQKTFTPIDSMLKDINWEEYRTIQEGFRKLEEI</sequence>
<organism evidence="1 2">
    <name type="scientific">Proteiniborus ethanoligenes</name>
    <dbReference type="NCBI Taxonomy" id="415015"/>
    <lineage>
        <taxon>Bacteria</taxon>
        <taxon>Bacillati</taxon>
        <taxon>Bacillota</taxon>
        <taxon>Clostridia</taxon>
        <taxon>Eubacteriales</taxon>
        <taxon>Proteiniborus</taxon>
    </lineage>
</organism>
<dbReference type="AlphaFoldDB" id="A0A1H3NZS2"/>
<dbReference type="Proteomes" id="UP000198625">
    <property type="component" value="Unassembled WGS sequence"/>
</dbReference>
<reference evidence="1 2" key="1">
    <citation type="submission" date="2016-10" db="EMBL/GenBank/DDBJ databases">
        <authorList>
            <person name="de Groot N.N."/>
        </authorList>
    </citation>
    <scope>NUCLEOTIDE SEQUENCE [LARGE SCALE GENOMIC DNA]</scope>
    <source>
        <strain evidence="1 2">DSM 21650</strain>
    </source>
</reference>
<dbReference type="OrthoDB" id="2989487at2"/>
<evidence type="ECO:0000313" key="1">
    <source>
        <dbReference type="EMBL" id="SDY94203.1"/>
    </source>
</evidence>
<dbReference type="Pfam" id="PF11536">
    <property type="entry name" value="DUF3226"/>
    <property type="match status" value="1"/>
</dbReference>
<dbReference type="Gene3D" id="3.40.50.10620">
    <property type="entry name" value="PH0156-like domains"/>
    <property type="match status" value="1"/>
</dbReference>
<accession>A0A1H3NZS2</accession>
<keyword evidence="2" id="KW-1185">Reference proteome</keyword>
<gene>
    <name evidence="1" type="ORF">SAMN05660462_01302</name>
</gene>
<name>A0A1H3NZS2_9FIRM</name>